<dbReference type="PANTHER" id="PTHR24412:SF192">
    <property type="entry name" value="KELCH REPEAT AND BTB DOMAIN-CONTAINING PROTEIN 2"/>
    <property type="match status" value="1"/>
</dbReference>
<dbReference type="Proteomes" id="UP001205998">
    <property type="component" value="Unassembled WGS sequence"/>
</dbReference>
<evidence type="ECO:0000256" key="1">
    <source>
        <dbReference type="ARBA" id="ARBA00022441"/>
    </source>
</evidence>
<dbReference type="EMBL" id="MU551664">
    <property type="protein sequence ID" value="KAI5619682.1"/>
    <property type="molecule type" value="Genomic_DNA"/>
</dbReference>
<dbReference type="Pfam" id="PF00651">
    <property type="entry name" value="BTB"/>
    <property type="match status" value="1"/>
</dbReference>
<dbReference type="SMART" id="SM00225">
    <property type="entry name" value="BTB"/>
    <property type="match status" value="1"/>
</dbReference>
<evidence type="ECO:0000256" key="2">
    <source>
        <dbReference type="ARBA" id="ARBA00022737"/>
    </source>
</evidence>
<dbReference type="Gene3D" id="3.30.710.10">
    <property type="entry name" value="Potassium Channel Kv1.1, Chain A"/>
    <property type="match status" value="1"/>
</dbReference>
<evidence type="ECO:0000313" key="6">
    <source>
        <dbReference type="Proteomes" id="UP001205998"/>
    </source>
</evidence>
<protein>
    <submittedName>
        <fullName evidence="5">Kelch repeat and BTB domain-containing protein 2</fullName>
    </submittedName>
</protein>
<evidence type="ECO:0000256" key="3">
    <source>
        <dbReference type="SAM" id="MobiDB-lite"/>
    </source>
</evidence>
<dbReference type="InterPro" id="IPR015915">
    <property type="entry name" value="Kelch-typ_b-propeller"/>
</dbReference>
<dbReference type="Gene3D" id="2.120.10.80">
    <property type="entry name" value="Kelch-type beta propeller"/>
    <property type="match status" value="1"/>
</dbReference>
<dbReference type="SUPFAM" id="SSF117281">
    <property type="entry name" value="Kelch motif"/>
    <property type="match status" value="1"/>
</dbReference>
<proteinExistence type="predicted"/>
<dbReference type="PIRSF" id="PIRSF037037">
    <property type="entry name" value="Kelch-like_protein_gigaxonin"/>
    <property type="match status" value="1"/>
</dbReference>
<dbReference type="InterPro" id="IPR000210">
    <property type="entry name" value="BTB/POZ_dom"/>
</dbReference>
<feature type="non-terminal residue" evidence="5">
    <location>
        <position position="657"/>
    </location>
</feature>
<dbReference type="SMART" id="SM00612">
    <property type="entry name" value="Kelch"/>
    <property type="match status" value="2"/>
</dbReference>
<feature type="region of interest" description="Disordered" evidence="3">
    <location>
        <begin position="288"/>
        <end position="320"/>
    </location>
</feature>
<keyword evidence="2" id="KW-0677">Repeat</keyword>
<dbReference type="SMART" id="SM00875">
    <property type="entry name" value="BACK"/>
    <property type="match status" value="1"/>
</dbReference>
<keyword evidence="6" id="KW-1185">Reference proteome</keyword>
<dbReference type="AlphaFoldDB" id="A0AAD5ANU3"/>
<keyword evidence="1" id="KW-0880">Kelch repeat</keyword>
<gene>
    <name evidence="5" type="ORF">C0J50_20781</name>
</gene>
<comment type="caution">
    <text evidence="5">The sequence shown here is derived from an EMBL/GenBank/DDBJ whole genome shotgun (WGS) entry which is preliminary data.</text>
</comment>
<dbReference type="SUPFAM" id="SSF54695">
    <property type="entry name" value="POZ domain"/>
    <property type="match status" value="1"/>
</dbReference>
<dbReference type="PANTHER" id="PTHR24412">
    <property type="entry name" value="KELCH PROTEIN"/>
    <property type="match status" value="1"/>
</dbReference>
<feature type="domain" description="BTB" evidence="4">
    <location>
        <begin position="36"/>
        <end position="103"/>
    </location>
</feature>
<dbReference type="Pfam" id="PF07707">
    <property type="entry name" value="BACK"/>
    <property type="match status" value="1"/>
</dbReference>
<evidence type="ECO:0000313" key="5">
    <source>
        <dbReference type="EMBL" id="KAI5619682.1"/>
    </source>
</evidence>
<evidence type="ECO:0000259" key="4">
    <source>
        <dbReference type="PROSITE" id="PS50097"/>
    </source>
</evidence>
<name>A0AAD5ANU3_SILAS</name>
<dbReference type="InterPro" id="IPR011333">
    <property type="entry name" value="SKP1/BTB/POZ_sf"/>
</dbReference>
<dbReference type="InterPro" id="IPR017096">
    <property type="entry name" value="BTB-kelch_protein"/>
</dbReference>
<feature type="non-terminal residue" evidence="5">
    <location>
        <position position="1"/>
    </location>
</feature>
<reference evidence="5" key="1">
    <citation type="submission" date="2018-07" db="EMBL/GenBank/DDBJ databases">
        <title>Comparative genomics of catfishes provides insights into carnivory and benthic adaptation.</title>
        <authorList>
            <person name="Zhang Y."/>
            <person name="Wang D."/>
            <person name="Peng Z."/>
            <person name="Zheng S."/>
            <person name="Shao F."/>
            <person name="Tao W."/>
        </authorList>
    </citation>
    <scope>NUCLEOTIDE SEQUENCE</scope>
    <source>
        <strain evidence="5">Chongqing</strain>
    </source>
</reference>
<accession>A0AAD5ANU3</accession>
<dbReference type="InterPro" id="IPR006652">
    <property type="entry name" value="Kelch_1"/>
</dbReference>
<organism evidence="5 6">
    <name type="scientific">Silurus asotus</name>
    <name type="common">Amur catfish</name>
    <name type="synonym">Parasilurus asotus</name>
    <dbReference type="NCBI Taxonomy" id="30991"/>
    <lineage>
        <taxon>Eukaryota</taxon>
        <taxon>Metazoa</taxon>
        <taxon>Chordata</taxon>
        <taxon>Craniata</taxon>
        <taxon>Vertebrata</taxon>
        <taxon>Euteleostomi</taxon>
        <taxon>Actinopterygii</taxon>
        <taxon>Neopterygii</taxon>
        <taxon>Teleostei</taxon>
        <taxon>Ostariophysi</taxon>
        <taxon>Siluriformes</taxon>
        <taxon>Siluridae</taxon>
        <taxon>Silurus</taxon>
    </lineage>
</organism>
<sequence>WDERMTEEGESRSANSQFALSVLDQLKLFYDEKLLTDITLLVEDHEFHCHKIMLATCSSYFRAMFMSGLSESKQSHVHLRNVDPITLQTIIEYAYTGNLEITHSTVELLYETACFLQVDSVVAACRDFLLRSLSVENCVRILSLADAFGCPELKRSAQRVVELNFRHVCRGEAFLQLSHTLLLELLGSDALDVEREETVRQAAALWLEHDAAHRERHLSAVLSLVRVDALAEITQRAWFRGLPQNHKSIVIQGLYKSMPKFFKPRLGMTKEEMLIFVDTDPASDYNNHDLHRPPSEFNNLHLRRSPSNNNDDDLPLHHLHSSNDDSQRVITCYSPQAEKVYKLTSPPDGLRRFGILVTPDNDVFISGGEQPIKNGKWKAVQSFYWLDAQQNSWVAKATMLSPRLRPTLVFCHGFVYAIGGGGCDDMGGSHDDDVTMERYDRRRDEWSVTSPMPTHSSLSQNNMAAVAVNDCVYIVVHDAMFCYSPRNDAWTEIMAQRQRSCLGSASFFPATATAAVLGDLIFYVSGAGDGAMEIYDARRDGWRTVAPVPVADGDGAAVSEVCARALVLLDALCLFVRERHGGYALIRYDATRERWLRPQPIPHRALGRLGNRFRLVVAKLYPSCLTELPWKPPACPFPHDDEGEFSTDGETLELPDL</sequence>
<dbReference type="InterPro" id="IPR011705">
    <property type="entry name" value="BACK"/>
</dbReference>
<dbReference type="PROSITE" id="PS50097">
    <property type="entry name" value="BTB"/>
    <property type="match status" value="1"/>
</dbReference>
<dbReference type="Gene3D" id="1.25.40.420">
    <property type="match status" value="1"/>
</dbReference>